<keyword evidence="6" id="KW-0963">Cytoplasm</keyword>
<dbReference type="SUPFAM" id="SSF53335">
    <property type="entry name" value="S-adenosyl-L-methionine-dependent methyltransferases"/>
    <property type="match status" value="1"/>
</dbReference>
<keyword evidence="5 6" id="KW-0949">S-adenosyl-L-methionine</keyword>
<dbReference type="GeneID" id="79876067"/>
<keyword evidence="4 6" id="KW-0808">Transferase</keyword>
<dbReference type="Proteomes" id="UP000195447">
    <property type="component" value="Unassembled WGS sequence"/>
</dbReference>
<protein>
    <recommendedName>
        <fullName evidence="6">Ribosomal RNA small subunit methyltransferase H</fullName>
        <ecNumber evidence="6">2.1.1.199</ecNumber>
    </recommendedName>
    <alternativeName>
        <fullName evidence="6">16S rRNA m(4)C1402 methyltransferase</fullName>
    </alternativeName>
    <alternativeName>
        <fullName evidence="6">rRNA (cytosine-N(4)-)-methyltransferase RsmH</fullName>
    </alternativeName>
</protein>
<dbReference type="InterPro" id="IPR029063">
    <property type="entry name" value="SAM-dependent_MTases_sf"/>
</dbReference>
<dbReference type="GO" id="GO:0005737">
    <property type="term" value="C:cytoplasm"/>
    <property type="evidence" value="ECO:0007669"/>
    <property type="project" value="UniProtKB-SubCell"/>
</dbReference>
<sequence length="315" mass="36132">MEHVSVLLNESIKMLQIKDDGVYVDCTLGRGGHSSEILKRCTKGYLYAFDCDQNAIDESTPRLQKIGDNFTCIHDSFEHLKEQLDSLNVDKVDGILLDLGVSSPQFDDAKRGFSYRFDARLDMRMNQEQKLDAWTVVNEYSLEDLCRILKDYGEEPFAYKIASKIVEKRKMKSIDTTFELVDVIKSALPNAVLRKKGHPAKQSFQAIRMEVNQELPQLEVVLKEGLKRLKPHGRMCVITFHSLEDRIVKKIFKEVAVPKKVDKRLPSLGIENLEYQLVNRKPVLASKQELDTNYRAHSAKLRGIERNECNGQETN</sequence>
<keyword evidence="8" id="KW-1185">Reference proteome</keyword>
<comment type="subcellular location">
    <subcellularLocation>
        <location evidence="6">Cytoplasm</location>
    </subcellularLocation>
</comment>
<dbReference type="EMBL" id="NFKM01000007">
    <property type="protein sequence ID" value="OUP61063.1"/>
    <property type="molecule type" value="Genomic_DNA"/>
</dbReference>
<evidence type="ECO:0000313" key="7">
    <source>
        <dbReference type="EMBL" id="OUP61063.1"/>
    </source>
</evidence>
<dbReference type="Pfam" id="PF01795">
    <property type="entry name" value="Methyltransf_5"/>
    <property type="match status" value="1"/>
</dbReference>
<proteinExistence type="inferred from homology"/>
<dbReference type="Gene3D" id="3.40.50.150">
    <property type="entry name" value="Vaccinia Virus protein VP39"/>
    <property type="match status" value="1"/>
</dbReference>
<feature type="binding site" evidence="6">
    <location>
        <position position="77"/>
    </location>
    <ligand>
        <name>S-adenosyl-L-methionine</name>
        <dbReference type="ChEBI" id="CHEBI:59789"/>
    </ligand>
</feature>
<evidence type="ECO:0000256" key="1">
    <source>
        <dbReference type="ARBA" id="ARBA00010396"/>
    </source>
</evidence>
<reference evidence="8" key="1">
    <citation type="submission" date="2017-04" db="EMBL/GenBank/DDBJ databases">
        <title>Function of individual gut microbiota members based on whole genome sequencing of pure cultures obtained from chicken caecum.</title>
        <authorList>
            <person name="Medvecky M."/>
            <person name="Cejkova D."/>
            <person name="Polansky O."/>
            <person name="Karasova D."/>
            <person name="Kubasova T."/>
            <person name="Cizek A."/>
            <person name="Rychlik I."/>
        </authorList>
    </citation>
    <scope>NUCLEOTIDE SEQUENCE [LARGE SCALE GENOMIC DNA]</scope>
    <source>
        <strain evidence="8">An178</strain>
    </source>
</reference>
<feature type="binding site" evidence="6">
    <location>
        <position position="105"/>
    </location>
    <ligand>
        <name>S-adenosyl-L-methionine</name>
        <dbReference type="ChEBI" id="CHEBI:59789"/>
    </ligand>
</feature>
<evidence type="ECO:0000256" key="6">
    <source>
        <dbReference type="HAMAP-Rule" id="MF_01007"/>
    </source>
</evidence>
<dbReference type="PANTHER" id="PTHR11265:SF0">
    <property type="entry name" value="12S RRNA N4-METHYLCYTIDINE METHYLTRANSFERASE"/>
    <property type="match status" value="1"/>
</dbReference>
<comment type="function">
    <text evidence="6">Specifically methylates the N4 position of cytidine in position 1402 (C1402) of 16S rRNA.</text>
</comment>
<keyword evidence="3 6" id="KW-0489">Methyltransferase</keyword>
<keyword evidence="2 6" id="KW-0698">rRNA processing</keyword>
<dbReference type="PANTHER" id="PTHR11265">
    <property type="entry name" value="S-ADENOSYL-METHYLTRANSFERASE MRAW"/>
    <property type="match status" value="1"/>
</dbReference>
<comment type="catalytic activity">
    <reaction evidence="6">
        <text>cytidine(1402) in 16S rRNA + S-adenosyl-L-methionine = N(4)-methylcytidine(1402) in 16S rRNA + S-adenosyl-L-homocysteine + H(+)</text>
        <dbReference type="Rhea" id="RHEA:42928"/>
        <dbReference type="Rhea" id="RHEA-COMP:10286"/>
        <dbReference type="Rhea" id="RHEA-COMP:10287"/>
        <dbReference type="ChEBI" id="CHEBI:15378"/>
        <dbReference type="ChEBI" id="CHEBI:57856"/>
        <dbReference type="ChEBI" id="CHEBI:59789"/>
        <dbReference type="ChEBI" id="CHEBI:74506"/>
        <dbReference type="ChEBI" id="CHEBI:82748"/>
        <dbReference type="EC" id="2.1.1.199"/>
    </reaction>
</comment>
<comment type="caution">
    <text evidence="7">The sequence shown here is derived from an EMBL/GenBank/DDBJ whole genome shotgun (WGS) entry which is preliminary data.</text>
</comment>
<dbReference type="PIRSF" id="PIRSF004486">
    <property type="entry name" value="MraW"/>
    <property type="match status" value="1"/>
</dbReference>
<dbReference type="HAMAP" id="MF_01007">
    <property type="entry name" value="16SrRNA_methyltr_H"/>
    <property type="match status" value="1"/>
</dbReference>
<dbReference type="RefSeq" id="WP_087158519.1">
    <property type="nucleotide sequence ID" value="NZ_CATZRL010000029.1"/>
</dbReference>
<dbReference type="SUPFAM" id="SSF81799">
    <property type="entry name" value="Putative methyltransferase TM0872, insert domain"/>
    <property type="match status" value="1"/>
</dbReference>
<evidence type="ECO:0000256" key="2">
    <source>
        <dbReference type="ARBA" id="ARBA00022552"/>
    </source>
</evidence>
<evidence type="ECO:0000256" key="5">
    <source>
        <dbReference type="ARBA" id="ARBA00022691"/>
    </source>
</evidence>
<dbReference type="InterPro" id="IPR002903">
    <property type="entry name" value="RsmH"/>
</dbReference>
<evidence type="ECO:0000313" key="8">
    <source>
        <dbReference type="Proteomes" id="UP000195447"/>
    </source>
</evidence>
<feature type="binding site" evidence="6">
    <location>
        <begin position="31"/>
        <end position="33"/>
    </location>
    <ligand>
        <name>S-adenosyl-L-methionine</name>
        <dbReference type="ChEBI" id="CHEBI:59789"/>
    </ligand>
</feature>
<feature type="binding site" evidence="6">
    <location>
        <position position="98"/>
    </location>
    <ligand>
        <name>S-adenosyl-L-methionine</name>
        <dbReference type="ChEBI" id="CHEBI:59789"/>
    </ligand>
</feature>
<dbReference type="EC" id="2.1.1.199" evidence="6"/>
<dbReference type="AlphaFoldDB" id="A0A1Y3VUK5"/>
<accession>A0A1Y3VUK5</accession>
<gene>
    <name evidence="6" type="primary">rsmH</name>
    <name evidence="7" type="ORF">B5F14_04775</name>
</gene>
<organism evidence="7 8">
    <name type="scientific">Faecalitalea cylindroides</name>
    <dbReference type="NCBI Taxonomy" id="39483"/>
    <lineage>
        <taxon>Bacteria</taxon>
        <taxon>Bacillati</taxon>
        <taxon>Bacillota</taxon>
        <taxon>Erysipelotrichia</taxon>
        <taxon>Erysipelotrichales</taxon>
        <taxon>Erysipelotrichaceae</taxon>
        <taxon>Faecalitalea</taxon>
    </lineage>
</organism>
<evidence type="ECO:0000256" key="4">
    <source>
        <dbReference type="ARBA" id="ARBA00022679"/>
    </source>
</evidence>
<dbReference type="InterPro" id="IPR023397">
    <property type="entry name" value="SAM-dep_MeTrfase_MraW_recog"/>
</dbReference>
<name>A0A1Y3VUK5_9FIRM</name>
<feature type="binding site" evidence="6">
    <location>
        <position position="50"/>
    </location>
    <ligand>
        <name>S-adenosyl-L-methionine</name>
        <dbReference type="ChEBI" id="CHEBI:59789"/>
    </ligand>
</feature>
<dbReference type="GO" id="GO:0070475">
    <property type="term" value="P:rRNA base methylation"/>
    <property type="evidence" value="ECO:0007669"/>
    <property type="project" value="UniProtKB-UniRule"/>
</dbReference>
<comment type="similarity">
    <text evidence="1 6">Belongs to the methyltransferase superfamily. RsmH family.</text>
</comment>
<evidence type="ECO:0000256" key="3">
    <source>
        <dbReference type="ARBA" id="ARBA00022603"/>
    </source>
</evidence>
<dbReference type="GO" id="GO:0071424">
    <property type="term" value="F:rRNA (cytosine-N4-)-methyltransferase activity"/>
    <property type="evidence" value="ECO:0007669"/>
    <property type="project" value="UniProtKB-UniRule"/>
</dbReference>
<dbReference type="Gene3D" id="1.10.150.170">
    <property type="entry name" value="Putative methyltransferase TM0872, insert domain"/>
    <property type="match status" value="1"/>
</dbReference>
<dbReference type="NCBIfam" id="TIGR00006">
    <property type="entry name" value="16S rRNA (cytosine(1402)-N(4))-methyltransferase RsmH"/>
    <property type="match status" value="1"/>
</dbReference>